<gene>
    <name evidence="3" type="ORF">PAA8504_03108</name>
</gene>
<keyword evidence="1" id="KW-0732">Signal</keyword>
<organism evidence="3 4">
    <name type="scientific">Palleronia abyssalis</name>
    <dbReference type="NCBI Taxonomy" id="1501240"/>
    <lineage>
        <taxon>Bacteria</taxon>
        <taxon>Pseudomonadati</taxon>
        <taxon>Pseudomonadota</taxon>
        <taxon>Alphaproteobacteria</taxon>
        <taxon>Rhodobacterales</taxon>
        <taxon>Roseobacteraceae</taxon>
        <taxon>Palleronia</taxon>
    </lineage>
</organism>
<evidence type="ECO:0000256" key="1">
    <source>
        <dbReference type="SAM" id="SignalP"/>
    </source>
</evidence>
<feature type="chain" id="PRO_5015344074" description="AttH domain-containing protein" evidence="1">
    <location>
        <begin position="20"/>
        <end position="349"/>
    </location>
</feature>
<dbReference type="PANTHER" id="PTHR38591:SF1">
    <property type="entry name" value="BLL1000 PROTEIN"/>
    <property type="match status" value="1"/>
</dbReference>
<name>A0A2R8BYK2_9RHOB</name>
<evidence type="ECO:0000259" key="2">
    <source>
        <dbReference type="Pfam" id="PF07143"/>
    </source>
</evidence>
<dbReference type="Gene3D" id="2.40.370.10">
    <property type="entry name" value="AttH-like domain"/>
    <property type="match status" value="2"/>
</dbReference>
<dbReference type="Proteomes" id="UP000244912">
    <property type="component" value="Unassembled WGS sequence"/>
</dbReference>
<dbReference type="InterPro" id="IPR023374">
    <property type="entry name" value="AttH-like_dom_sf"/>
</dbReference>
<feature type="signal peptide" evidence="1">
    <location>
        <begin position="1"/>
        <end position="19"/>
    </location>
</feature>
<evidence type="ECO:0000313" key="4">
    <source>
        <dbReference type="Proteomes" id="UP000244912"/>
    </source>
</evidence>
<dbReference type="SUPFAM" id="SSF159245">
    <property type="entry name" value="AttH-like"/>
    <property type="match status" value="1"/>
</dbReference>
<dbReference type="AlphaFoldDB" id="A0A2R8BYK2"/>
<sequence>MNARITRRALLMSTLPAMAQAQGFAGLGAGSAGFAEPQPEPSFTFPADHGPHPDFRIEWWYVTANLEGPDGTPYGIQWTLFRSALSTEGGSGWATPQAWLGHAALTTPDLHVATERLARGGIGQAGVDVDPFDAWIDEWRMSGPTLSEVRLTASGRDFAYDLALSADRPFVPQGAGGYSVKSAEGQASYYYSQPFYTVGGQLTLPSGNVAVTGRAWLDREWSSSPLAETQTGWDWFSLHFAGGEKLMGFRLRETSGASFTSATWIEADGTPTPFEDGAFSAEPLDETTVAGRAVPTRWRVRLPARGLNAEVGAINSMAWNDLLYSYWEGPVRVSGSHEGTGYLEMTGYE</sequence>
<dbReference type="PANTHER" id="PTHR38591">
    <property type="entry name" value="HYDROLASE"/>
    <property type="match status" value="1"/>
</dbReference>
<evidence type="ECO:0000313" key="3">
    <source>
        <dbReference type="EMBL" id="SPJ25257.1"/>
    </source>
</evidence>
<keyword evidence="4" id="KW-1185">Reference proteome</keyword>
<proteinExistence type="predicted"/>
<dbReference type="RefSeq" id="WP_108895067.1">
    <property type="nucleotide sequence ID" value="NZ_ONZF01000008.1"/>
</dbReference>
<dbReference type="OrthoDB" id="9770826at2"/>
<dbReference type="Pfam" id="PF17186">
    <property type="entry name" value="Lipocalin_9"/>
    <property type="match status" value="1"/>
</dbReference>
<dbReference type="InterPro" id="IPR010791">
    <property type="entry name" value="AttH_dom"/>
</dbReference>
<reference evidence="3 4" key="1">
    <citation type="submission" date="2018-03" db="EMBL/GenBank/DDBJ databases">
        <authorList>
            <person name="Keele B.F."/>
        </authorList>
    </citation>
    <scope>NUCLEOTIDE SEQUENCE [LARGE SCALE GENOMIC DNA]</scope>
    <source>
        <strain evidence="3 4">CECT 8504</strain>
    </source>
</reference>
<protein>
    <recommendedName>
        <fullName evidence="2">AttH domain-containing protein</fullName>
    </recommendedName>
</protein>
<dbReference type="Pfam" id="PF07143">
    <property type="entry name" value="CrtC"/>
    <property type="match status" value="1"/>
</dbReference>
<feature type="domain" description="AttH" evidence="2">
    <location>
        <begin position="57"/>
        <end position="223"/>
    </location>
</feature>
<accession>A0A2R8BYK2</accession>
<dbReference type="EMBL" id="ONZF01000008">
    <property type="protein sequence ID" value="SPJ25257.1"/>
    <property type="molecule type" value="Genomic_DNA"/>
</dbReference>